<organism evidence="2 3">
    <name type="scientific">Pleodorina starrii</name>
    <dbReference type="NCBI Taxonomy" id="330485"/>
    <lineage>
        <taxon>Eukaryota</taxon>
        <taxon>Viridiplantae</taxon>
        <taxon>Chlorophyta</taxon>
        <taxon>core chlorophytes</taxon>
        <taxon>Chlorophyceae</taxon>
        <taxon>CS clade</taxon>
        <taxon>Chlamydomonadales</taxon>
        <taxon>Volvocaceae</taxon>
        <taxon>Pleodorina</taxon>
    </lineage>
</organism>
<dbReference type="Proteomes" id="UP001165080">
    <property type="component" value="Unassembled WGS sequence"/>
</dbReference>
<dbReference type="AlphaFoldDB" id="A0A9W6BTF0"/>
<evidence type="ECO:0000313" key="3">
    <source>
        <dbReference type="Proteomes" id="UP001165080"/>
    </source>
</evidence>
<sequence>MDALSLAVFEERAANAESRLAALEALVASGGVTDSAALLELRSLLVKAKEETTKLQEERDKAVSERKALEDEVAKLKYQVMHLKRSVREVEGQSQATAAAAR</sequence>
<dbReference type="PANTHER" id="PTHR38377">
    <property type="entry name" value="THREONINE-TRNA LIGASE 2"/>
    <property type="match status" value="1"/>
</dbReference>
<name>A0A9W6BTF0_9CHLO</name>
<protein>
    <submittedName>
        <fullName evidence="2">Uncharacterized protein</fullName>
    </submittedName>
</protein>
<accession>A0A9W6BTF0</accession>
<feature type="coiled-coil region" evidence="1">
    <location>
        <begin position="6"/>
        <end position="86"/>
    </location>
</feature>
<dbReference type="PANTHER" id="PTHR38377:SF1">
    <property type="entry name" value="THREONINE-TRNA LIGASE 2"/>
    <property type="match status" value="1"/>
</dbReference>
<evidence type="ECO:0000313" key="2">
    <source>
        <dbReference type="EMBL" id="GLC57902.1"/>
    </source>
</evidence>
<dbReference type="EMBL" id="BRXU01000020">
    <property type="protein sequence ID" value="GLC57902.1"/>
    <property type="molecule type" value="Genomic_DNA"/>
</dbReference>
<reference evidence="2 3" key="1">
    <citation type="journal article" date="2023" name="Commun. Biol.">
        <title>Reorganization of the ancestral sex-determining regions during the evolution of trioecy in Pleodorina starrii.</title>
        <authorList>
            <person name="Takahashi K."/>
            <person name="Suzuki S."/>
            <person name="Kawai-Toyooka H."/>
            <person name="Yamamoto K."/>
            <person name="Hamaji T."/>
            <person name="Ootsuki R."/>
            <person name="Yamaguchi H."/>
            <person name="Kawachi M."/>
            <person name="Higashiyama T."/>
            <person name="Nozaki H."/>
        </authorList>
    </citation>
    <scope>NUCLEOTIDE SEQUENCE [LARGE SCALE GENOMIC DNA]</scope>
    <source>
        <strain evidence="2 3">NIES-4479</strain>
    </source>
</reference>
<dbReference type="OrthoDB" id="536537at2759"/>
<keyword evidence="3" id="KW-1185">Reference proteome</keyword>
<comment type="caution">
    <text evidence="2">The sequence shown here is derived from an EMBL/GenBank/DDBJ whole genome shotgun (WGS) entry which is preliminary data.</text>
</comment>
<keyword evidence="1" id="KW-0175">Coiled coil</keyword>
<evidence type="ECO:0000256" key="1">
    <source>
        <dbReference type="SAM" id="Coils"/>
    </source>
</evidence>
<gene>
    <name evidence="2" type="primary">PLEST010096</name>
    <name evidence="2" type="ORF">PLESTB_001287200</name>
</gene>
<proteinExistence type="predicted"/>